<sequence>MVKVVSKNEARRGNRNTGNRKEIRTPINTAACKPPTPPSPPRPHIVFLLDLAKFELEVSVIFRVPSFVGYIDGSLFLSMDRYTKFLCFLEEKKYPLKKLPKSIKISLKI</sequence>
<dbReference type="InParanoid" id="A0A0Q3H2U1"/>
<reference evidence="2 3" key="1">
    <citation type="journal article" date="2010" name="Nature">
        <title>Genome sequencing and analysis of the model grass Brachypodium distachyon.</title>
        <authorList>
            <consortium name="International Brachypodium Initiative"/>
        </authorList>
    </citation>
    <scope>NUCLEOTIDE SEQUENCE [LARGE SCALE GENOMIC DNA]</scope>
    <source>
        <strain evidence="2 3">Bd21</strain>
    </source>
</reference>
<evidence type="ECO:0000313" key="3">
    <source>
        <dbReference type="EnsemblPlants" id="KQJ87738"/>
    </source>
</evidence>
<keyword evidence="4" id="KW-1185">Reference proteome</keyword>
<dbReference type="EnsemblPlants" id="KQJ87738">
    <property type="protein sequence ID" value="KQJ87738"/>
    <property type="gene ID" value="BRADI_4g13263v3"/>
</dbReference>
<reference evidence="2" key="2">
    <citation type="submission" date="2017-06" db="EMBL/GenBank/DDBJ databases">
        <title>WGS assembly of Brachypodium distachyon.</title>
        <authorList>
            <consortium name="The International Brachypodium Initiative"/>
            <person name="Lucas S."/>
            <person name="Harmon-Smith M."/>
            <person name="Lail K."/>
            <person name="Tice H."/>
            <person name="Grimwood J."/>
            <person name="Bruce D."/>
            <person name="Barry K."/>
            <person name="Shu S."/>
            <person name="Lindquist E."/>
            <person name="Wang M."/>
            <person name="Pitluck S."/>
            <person name="Vogel J.P."/>
            <person name="Garvin D.F."/>
            <person name="Mockler T.C."/>
            <person name="Schmutz J."/>
            <person name="Rokhsar D."/>
            <person name="Bevan M.W."/>
        </authorList>
    </citation>
    <scope>NUCLEOTIDE SEQUENCE</scope>
    <source>
        <strain evidence="2">Bd21</strain>
    </source>
</reference>
<gene>
    <name evidence="2" type="ORF">BRADI_4g13263v3</name>
</gene>
<dbReference type="AlphaFoldDB" id="A0A0Q3H2U1"/>
<reference evidence="3" key="3">
    <citation type="submission" date="2018-08" db="UniProtKB">
        <authorList>
            <consortium name="EnsemblPlants"/>
        </authorList>
    </citation>
    <scope>IDENTIFICATION</scope>
    <source>
        <strain evidence="3">cv. Bd21</strain>
    </source>
</reference>
<protein>
    <submittedName>
        <fullName evidence="2 3">Uncharacterized protein</fullName>
    </submittedName>
</protein>
<dbReference type="Gramene" id="KQJ87738">
    <property type="protein sequence ID" value="KQJ87738"/>
    <property type="gene ID" value="BRADI_4g13263v3"/>
</dbReference>
<proteinExistence type="predicted"/>
<feature type="region of interest" description="Disordered" evidence="1">
    <location>
        <begin position="1"/>
        <end position="22"/>
    </location>
</feature>
<feature type="compositionally biased region" description="Basic and acidic residues" evidence="1">
    <location>
        <begin position="1"/>
        <end position="12"/>
    </location>
</feature>
<accession>A0A0Q3H2U1</accession>
<organism evidence="2">
    <name type="scientific">Brachypodium distachyon</name>
    <name type="common">Purple false brome</name>
    <name type="synonym">Trachynia distachya</name>
    <dbReference type="NCBI Taxonomy" id="15368"/>
    <lineage>
        <taxon>Eukaryota</taxon>
        <taxon>Viridiplantae</taxon>
        <taxon>Streptophyta</taxon>
        <taxon>Embryophyta</taxon>
        <taxon>Tracheophyta</taxon>
        <taxon>Spermatophyta</taxon>
        <taxon>Magnoliopsida</taxon>
        <taxon>Liliopsida</taxon>
        <taxon>Poales</taxon>
        <taxon>Poaceae</taxon>
        <taxon>BOP clade</taxon>
        <taxon>Pooideae</taxon>
        <taxon>Stipodae</taxon>
        <taxon>Brachypodieae</taxon>
        <taxon>Brachypodium</taxon>
    </lineage>
</organism>
<dbReference type="EMBL" id="CM000883">
    <property type="protein sequence ID" value="KQJ87738.1"/>
    <property type="molecule type" value="Genomic_DNA"/>
</dbReference>
<evidence type="ECO:0000313" key="4">
    <source>
        <dbReference type="Proteomes" id="UP000008810"/>
    </source>
</evidence>
<name>A0A0Q3H2U1_BRADI</name>
<evidence type="ECO:0000313" key="2">
    <source>
        <dbReference type="EMBL" id="KQJ87738.1"/>
    </source>
</evidence>
<evidence type="ECO:0000256" key="1">
    <source>
        <dbReference type="SAM" id="MobiDB-lite"/>
    </source>
</evidence>
<dbReference type="Proteomes" id="UP000008810">
    <property type="component" value="Chromosome 4"/>
</dbReference>